<name>A0A851HJB8_9MOLU</name>
<dbReference type="AlphaFoldDB" id="A0A851HJB8"/>
<evidence type="ECO:0000313" key="6">
    <source>
        <dbReference type="Proteomes" id="UP000568109"/>
    </source>
</evidence>
<comment type="caution">
    <text evidence="5">The sequence shown here is derived from an EMBL/GenBank/DDBJ whole genome shotgun (WGS) entry which is preliminary data.</text>
</comment>
<organism evidence="5 6">
    <name type="scientific">Candidatus Phytoplasma pruni</name>
    <dbReference type="NCBI Taxonomy" id="479893"/>
    <lineage>
        <taxon>Bacteria</taxon>
        <taxon>Bacillati</taxon>
        <taxon>Mycoplasmatota</taxon>
        <taxon>Mollicutes</taxon>
        <taxon>Acholeplasmatales</taxon>
        <taxon>Acholeplasmataceae</taxon>
        <taxon>Candidatus Phytoplasma</taxon>
        <taxon>16SrIII (X-disease group)</taxon>
    </lineage>
</organism>
<evidence type="ECO:0000259" key="4">
    <source>
        <dbReference type="SMART" id="SM00062"/>
    </source>
</evidence>
<feature type="domain" description="Solute-binding protein family 3/N-terminal" evidence="4">
    <location>
        <begin position="70"/>
        <end position="331"/>
    </location>
</feature>
<dbReference type="Proteomes" id="UP000568109">
    <property type="component" value="Unassembled WGS sequence"/>
</dbReference>
<gene>
    <name evidence="5" type="ORF">HR065_00370</name>
</gene>
<accession>A0A851HJB8</accession>
<dbReference type="PANTHER" id="PTHR35936">
    <property type="entry name" value="MEMBRANE-BOUND LYTIC MUREIN TRANSGLYCOSYLASE F"/>
    <property type="match status" value="1"/>
</dbReference>
<evidence type="ECO:0000256" key="1">
    <source>
        <dbReference type="ARBA" id="ARBA00022729"/>
    </source>
</evidence>
<dbReference type="InterPro" id="IPR001638">
    <property type="entry name" value="Solute-binding_3/MltF_N"/>
</dbReference>
<protein>
    <submittedName>
        <fullName evidence="5">Transporter substrate-binding domain-containing protein</fullName>
    </submittedName>
</protein>
<proteinExistence type="predicted"/>
<keyword evidence="2" id="KW-0175">Coiled coil</keyword>
<dbReference type="SUPFAM" id="SSF53850">
    <property type="entry name" value="Periplasmic binding protein-like II"/>
    <property type="match status" value="1"/>
</dbReference>
<dbReference type="PANTHER" id="PTHR35936:SF19">
    <property type="entry name" value="AMINO-ACID-BINDING PROTEIN YXEM-RELATED"/>
    <property type="match status" value="1"/>
</dbReference>
<keyword evidence="6" id="KW-1185">Reference proteome</keyword>
<evidence type="ECO:0000313" key="5">
    <source>
        <dbReference type="EMBL" id="NWN45539.1"/>
    </source>
</evidence>
<dbReference type="SMART" id="SM00062">
    <property type="entry name" value="PBPb"/>
    <property type="match status" value="1"/>
</dbReference>
<dbReference type="Pfam" id="PF00497">
    <property type="entry name" value="SBP_bac_3"/>
    <property type="match status" value="1"/>
</dbReference>
<sequence length="374" mass="41645">MSNLKESIKKNKNLWLGGGIVLLLVLSVTLWATCLRGNGKSNKEKDNVANSTTEKKEILKVAMVNQCPPYSQPGTKGSSNSSTAKNNGVQLSGTDLLLIREVAEAAGMEVETHNYNYDSITESVKNGDVHCMMSATNKTPERDLIMAASLPYLSGKIGLVVRTNDPRYKDLPNDTEIKTLDRLVKNASGQYHAQPLKINSMASSYSRITVPLLMNALKDQHPTVKDKIQEALPSENCTSTVNTVIEGDSDMFAVDYEVAKYYADLQPDKVKTIKLNLDDKALENKLIIGPFSIFVKLGNHDLLEKLNRGIRKVLYRDYEGQSLYLPELEAKLKELKEKSNPDQNKVKDLEAKINELNAKYAKWLELALKEVPKS</sequence>
<dbReference type="Gene3D" id="3.40.190.10">
    <property type="entry name" value="Periplasmic binding protein-like II"/>
    <property type="match status" value="2"/>
</dbReference>
<feature type="coiled-coil region" evidence="2">
    <location>
        <begin position="332"/>
        <end position="366"/>
    </location>
</feature>
<dbReference type="EMBL" id="JABUOH010000011">
    <property type="protein sequence ID" value="NWN45539.1"/>
    <property type="molecule type" value="Genomic_DNA"/>
</dbReference>
<keyword evidence="1" id="KW-0732">Signal</keyword>
<feature type="region of interest" description="Disordered" evidence="3">
    <location>
        <begin position="69"/>
        <end position="88"/>
    </location>
</feature>
<reference evidence="5 6" key="1">
    <citation type="submission" date="2020-06" db="EMBL/GenBank/DDBJ databases">
        <title>Draft genome sequence of Candidatus Phytoplasma pruni (X-disease group, subgroup 16SrIII-B) strain ChTDIII from Argentina.</title>
        <authorList>
            <person name="Fernandez F.D."/>
            <person name="Zuebert C."/>
            <person name="Huettel B."/>
            <person name="Kube M."/>
            <person name="Conci L.R."/>
        </authorList>
    </citation>
    <scope>NUCLEOTIDE SEQUENCE [LARGE SCALE GENOMIC DNA]</scope>
    <source>
        <strain evidence="5 6">ChTDIII</strain>
    </source>
</reference>
<evidence type="ECO:0000256" key="3">
    <source>
        <dbReference type="SAM" id="MobiDB-lite"/>
    </source>
</evidence>
<dbReference type="RefSeq" id="WP_178733941.1">
    <property type="nucleotide sequence ID" value="NZ_JABUOH010000011.1"/>
</dbReference>
<evidence type="ECO:0000256" key="2">
    <source>
        <dbReference type="SAM" id="Coils"/>
    </source>
</evidence>